<dbReference type="SUPFAM" id="SSF51556">
    <property type="entry name" value="Metallo-dependent hydrolases"/>
    <property type="match status" value="1"/>
</dbReference>
<organism evidence="3 4">
    <name type="scientific">Actinomadura sediminis</name>
    <dbReference type="NCBI Taxonomy" id="1038904"/>
    <lineage>
        <taxon>Bacteria</taxon>
        <taxon>Bacillati</taxon>
        <taxon>Actinomycetota</taxon>
        <taxon>Actinomycetes</taxon>
        <taxon>Streptosporangiales</taxon>
        <taxon>Thermomonosporaceae</taxon>
        <taxon>Actinomadura</taxon>
    </lineage>
</organism>
<comment type="caution">
    <text evidence="3">The sequence shown here is derived from an EMBL/GenBank/DDBJ whole genome shotgun (WGS) entry which is preliminary data.</text>
</comment>
<dbReference type="Pfam" id="PF01979">
    <property type="entry name" value="Amidohydro_1"/>
    <property type="match status" value="1"/>
</dbReference>
<dbReference type="SUPFAM" id="SSF51338">
    <property type="entry name" value="Composite domain of metallo-dependent hydrolases"/>
    <property type="match status" value="1"/>
</dbReference>
<dbReference type="EMBL" id="JBHTJA010000001">
    <property type="protein sequence ID" value="MFD0899002.1"/>
    <property type="molecule type" value="Genomic_DNA"/>
</dbReference>
<evidence type="ECO:0000313" key="4">
    <source>
        <dbReference type="Proteomes" id="UP001596972"/>
    </source>
</evidence>
<sequence>MTAARTLIRGGHVLTMDPRLGDLPATDVLVDGDTIADVRPGIDAPDADVVDAAGRLVLPGFVDAHRHMWQAVLRGYGADQTLGEYFSTVLGGLGPRLTPDELYLGDLLSALAALDAGITTVQDISNVPKPTPEHSDALVAALRDSGVRAVFAYGHGTAADAGRLRAGELSSGGLVTMALNAEASGDTDVRDGWRLARDLDVPIALHVRGGAPLSRIDRVAGLRPGTVYIHGTGLAPGELRLMADSGGALAVAPAIELTMGHGMPPTGEALAAGLRPALSTDVEVAAAGDMFTQMRAAFQAARFAALHGPSSGGPLPTVRAVLEWATVDGARALGLDGRVGAVRPGMQADLIVLDTSRPGVRPIYDPAGTIVSAMDRADVDTVLVAGRFRKRGGRLAHPGIAGLLERADTVRDRLRALDGGIS</sequence>
<keyword evidence="4" id="KW-1185">Reference proteome</keyword>
<evidence type="ECO:0000256" key="1">
    <source>
        <dbReference type="ARBA" id="ARBA00022801"/>
    </source>
</evidence>
<feature type="domain" description="Amidohydrolase-related" evidence="2">
    <location>
        <begin position="56"/>
        <end position="387"/>
    </location>
</feature>
<dbReference type="InterPro" id="IPR006680">
    <property type="entry name" value="Amidohydro-rel"/>
</dbReference>
<dbReference type="PANTHER" id="PTHR43794">
    <property type="entry name" value="AMINOHYDROLASE SSNA-RELATED"/>
    <property type="match status" value="1"/>
</dbReference>
<accession>A0ABW3EI67</accession>
<dbReference type="NCBIfam" id="NF006056">
    <property type="entry name" value="PRK08204.1"/>
    <property type="match status" value="1"/>
</dbReference>
<dbReference type="PANTHER" id="PTHR43794:SF11">
    <property type="entry name" value="AMIDOHYDROLASE-RELATED DOMAIN-CONTAINING PROTEIN"/>
    <property type="match status" value="1"/>
</dbReference>
<evidence type="ECO:0000313" key="3">
    <source>
        <dbReference type="EMBL" id="MFD0899002.1"/>
    </source>
</evidence>
<dbReference type="InterPro" id="IPR011059">
    <property type="entry name" value="Metal-dep_hydrolase_composite"/>
</dbReference>
<dbReference type="Gene3D" id="2.30.40.10">
    <property type="entry name" value="Urease, subunit C, domain 1"/>
    <property type="match status" value="1"/>
</dbReference>
<proteinExistence type="predicted"/>
<evidence type="ECO:0000259" key="2">
    <source>
        <dbReference type="Pfam" id="PF01979"/>
    </source>
</evidence>
<dbReference type="InterPro" id="IPR050287">
    <property type="entry name" value="MTA/SAH_deaminase"/>
</dbReference>
<dbReference type="Gene3D" id="3.20.20.140">
    <property type="entry name" value="Metal-dependent hydrolases"/>
    <property type="match status" value="1"/>
</dbReference>
<keyword evidence="1" id="KW-0378">Hydrolase</keyword>
<protein>
    <submittedName>
        <fullName evidence="3">Amidohydrolase family protein</fullName>
    </submittedName>
</protein>
<dbReference type="RefSeq" id="WP_378295795.1">
    <property type="nucleotide sequence ID" value="NZ_JBHTJA010000001.1"/>
</dbReference>
<reference evidence="4" key="1">
    <citation type="journal article" date="2019" name="Int. J. Syst. Evol. Microbiol.">
        <title>The Global Catalogue of Microorganisms (GCM) 10K type strain sequencing project: providing services to taxonomists for standard genome sequencing and annotation.</title>
        <authorList>
            <consortium name="The Broad Institute Genomics Platform"/>
            <consortium name="The Broad Institute Genome Sequencing Center for Infectious Disease"/>
            <person name="Wu L."/>
            <person name="Ma J."/>
        </authorList>
    </citation>
    <scope>NUCLEOTIDE SEQUENCE [LARGE SCALE GENOMIC DNA]</scope>
    <source>
        <strain evidence="4">JCM 31202</strain>
    </source>
</reference>
<dbReference type="InterPro" id="IPR032466">
    <property type="entry name" value="Metal_Hydrolase"/>
</dbReference>
<name>A0ABW3EI67_9ACTN</name>
<dbReference type="Proteomes" id="UP001596972">
    <property type="component" value="Unassembled WGS sequence"/>
</dbReference>
<gene>
    <name evidence="3" type="ORF">ACFQ11_01165</name>
</gene>